<reference evidence="4 5" key="1">
    <citation type="journal article" date="2016" name="Nat. Commun.">
        <title>Thousands of microbial genomes shed light on interconnected biogeochemical processes in an aquifer system.</title>
        <authorList>
            <person name="Anantharaman K."/>
            <person name="Brown C.T."/>
            <person name="Hug L.A."/>
            <person name="Sharon I."/>
            <person name="Castelle C.J."/>
            <person name="Probst A.J."/>
            <person name="Thomas B.C."/>
            <person name="Singh A."/>
            <person name="Wilkins M.J."/>
            <person name="Karaoz U."/>
            <person name="Brodie E.L."/>
            <person name="Williams K.H."/>
            <person name="Hubbard S.S."/>
            <person name="Banfield J.F."/>
        </authorList>
    </citation>
    <scope>NUCLEOTIDE SEQUENCE [LARGE SCALE GENOMIC DNA]</scope>
</reference>
<evidence type="ECO:0000256" key="1">
    <source>
        <dbReference type="ARBA" id="ARBA00006525"/>
    </source>
</evidence>
<evidence type="ECO:0000259" key="2">
    <source>
        <dbReference type="Pfam" id="PF02481"/>
    </source>
</evidence>
<dbReference type="AlphaFoldDB" id="A0A1G2RW91"/>
<dbReference type="GO" id="GO:0009294">
    <property type="term" value="P:DNA-mediated transformation"/>
    <property type="evidence" value="ECO:0007669"/>
    <property type="project" value="InterPro"/>
</dbReference>
<dbReference type="InterPro" id="IPR003488">
    <property type="entry name" value="DprA"/>
</dbReference>
<comment type="caution">
    <text evidence="4">The sequence shown here is derived from an EMBL/GenBank/DDBJ whole genome shotgun (WGS) entry which is preliminary data.</text>
</comment>
<comment type="similarity">
    <text evidence="1">Belongs to the DprA/Smf family.</text>
</comment>
<protein>
    <submittedName>
        <fullName evidence="4">DNA protecting protein DprA</fullName>
    </submittedName>
</protein>
<dbReference type="InterPro" id="IPR036388">
    <property type="entry name" value="WH-like_DNA-bd_sf"/>
</dbReference>
<evidence type="ECO:0000313" key="5">
    <source>
        <dbReference type="Proteomes" id="UP000178222"/>
    </source>
</evidence>
<dbReference type="Pfam" id="PF02481">
    <property type="entry name" value="DNA_processg_A"/>
    <property type="match status" value="1"/>
</dbReference>
<dbReference type="Gene3D" id="3.40.50.450">
    <property type="match status" value="1"/>
</dbReference>
<feature type="domain" description="Smf/DprA SLOG" evidence="2">
    <location>
        <begin position="4"/>
        <end position="214"/>
    </location>
</feature>
<name>A0A1G2RW91_9BACT</name>
<dbReference type="Gene3D" id="1.10.10.10">
    <property type="entry name" value="Winged helix-like DNA-binding domain superfamily/Winged helix DNA-binding domain"/>
    <property type="match status" value="1"/>
</dbReference>
<evidence type="ECO:0000259" key="3">
    <source>
        <dbReference type="Pfam" id="PF17782"/>
    </source>
</evidence>
<dbReference type="Proteomes" id="UP000178222">
    <property type="component" value="Unassembled WGS sequence"/>
</dbReference>
<gene>
    <name evidence="4" type="ORF">A3J30_02110</name>
</gene>
<dbReference type="InterPro" id="IPR057666">
    <property type="entry name" value="DrpA_SLOG"/>
</dbReference>
<dbReference type="SUPFAM" id="SSF102405">
    <property type="entry name" value="MCP/YpsA-like"/>
    <property type="match status" value="1"/>
</dbReference>
<feature type="domain" description="DprA winged helix" evidence="3">
    <location>
        <begin position="228"/>
        <end position="283"/>
    </location>
</feature>
<dbReference type="EMBL" id="MHUL01000016">
    <property type="protein sequence ID" value="OHA77090.1"/>
    <property type="molecule type" value="Genomic_DNA"/>
</dbReference>
<sequence>MIKVIEKTDSRFPGLLKEIVDPPLRLYYHGEWDPELFKDCLAVVGSRHMTSYGRRATEHVVGEVASAGVTIVSGFMYGIDVAAHKAALEAGGRTIAVMPCGIERIHPEYQKDVYERILENGGLILSEYEGAAMPTYWTYPRRNRIVAGLCKATLVVEAALKSGSLITAELAKTFGRRVFAVPGPITSEVSKGTAKLLKEGASFVSEADDILAFFNQSGSSRNRHKNSKTHTDSDVEQKILEILSRESLEPDVIARTLQMPAAQLGTTLSLMELQGIIKQEGGKYYVN</sequence>
<dbReference type="Pfam" id="PF17782">
    <property type="entry name" value="WHD_DprA"/>
    <property type="match status" value="1"/>
</dbReference>
<dbReference type="PANTHER" id="PTHR43022:SF1">
    <property type="entry name" value="PROTEIN SMF"/>
    <property type="match status" value="1"/>
</dbReference>
<dbReference type="PANTHER" id="PTHR43022">
    <property type="entry name" value="PROTEIN SMF"/>
    <property type="match status" value="1"/>
</dbReference>
<organism evidence="4 5">
    <name type="scientific">Candidatus Wildermuthbacteria bacterium RIFCSPLOWO2_02_FULL_47_9c</name>
    <dbReference type="NCBI Taxonomy" id="1802466"/>
    <lineage>
        <taxon>Bacteria</taxon>
        <taxon>Candidatus Wildermuthiibacteriota</taxon>
    </lineage>
</organism>
<dbReference type="InterPro" id="IPR041614">
    <property type="entry name" value="DprA_WH"/>
</dbReference>
<evidence type="ECO:0000313" key="4">
    <source>
        <dbReference type="EMBL" id="OHA77090.1"/>
    </source>
</evidence>
<accession>A0A1G2RW91</accession>
<dbReference type="NCBIfam" id="TIGR00732">
    <property type="entry name" value="dprA"/>
    <property type="match status" value="1"/>
</dbReference>
<proteinExistence type="inferred from homology"/>